<evidence type="ECO:0000256" key="4">
    <source>
        <dbReference type="ARBA" id="ARBA00022786"/>
    </source>
</evidence>
<dbReference type="InterPro" id="IPR000608">
    <property type="entry name" value="UBC"/>
</dbReference>
<sequence>MEPRRFAIVARIKGKGRRGCLQKHPTKINSLLALSLLPPQTHSLARLLETLSGYRCRRKRPIGPSLLQWRVPAVLLVSRFLRHTCGVLPLPPSPDRLFHPMEASSPLGSSSSGIKRQRFQVNLEGSSQICRDVDPSSTEIICESTLGCEARETVIYDEDGKQKQVVSSNNILGSSAYDGLQNDASASTSKSSEVDLQDCNYYNDDEENNCNKDENAYYEEEDYNSDEDEGYEFYLEEDDKIDYGFKLAAQFDDLDLPPGVEATVPWLDNSAPKSSSNSKQETDIKFNSFKQFNIVQDFSDHHFAKTYTSVTQAKDWMKKIQKEWKLLEKNLPDTILVRVYEDRMDLLRAVIVGPAGTPYHDGLFFFDAQFPPKFPQEPPVLHYHSHGLCLNPNLYRDGKVCLSLLNTWYGKGCERWNPSESTMLQVLVSIQALILNEKPYFNEPGFELTAKTAEGNVKSLVYNEDIFLLSCRTMLYLLRGPPKHFAEFVAGHFCNKGHAILAACRAYMSGAPVGSVDWEQVQDVDRSDKRPSISFTSSLKQLFEELLMEFSVKGADCDEFLNQKVKAGAAAALSTQRGSS</sequence>
<dbReference type="SUPFAM" id="SSF54495">
    <property type="entry name" value="UBC-like"/>
    <property type="match status" value="1"/>
</dbReference>
<dbReference type="EC" id="2.3.2.23" evidence="1"/>
<name>A0A9E7L8D0_9LILI</name>
<evidence type="ECO:0000313" key="7">
    <source>
        <dbReference type="EMBL" id="URE44316.1"/>
    </source>
</evidence>
<evidence type="ECO:0000256" key="5">
    <source>
        <dbReference type="ARBA" id="ARBA00022840"/>
    </source>
</evidence>
<proteinExistence type="predicted"/>
<dbReference type="FunFam" id="3.10.110.10:FF:000028">
    <property type="entry name" value="Probable ubiquitin-conjugating enzyme E2 23"/>
    <property type="match status" value="1"/>
</dbReference>
<evidence type="ECO:0000256" key="3">
    <source>
        <dbReference type="ARBA" id="ARBA00022741"/>
    </source>
</evidence>
<dbReference type="SMART" id="SM00212">
    <property type="entry name" value="UBCc"/>
    <property type="match status" value="1"/>
</dbReference>
<evidence type="ECO:0000313" key="8">
    <source>
        <dbReference type="Proteomes" id="UP001055439"/>
    </source>
</evidence>
<dbReference type="CDD" id="cd23837">
    <property type="entry name" value="UBCc_UBE2O"/>
    <property type="match status" value="1"/>
</dbReference>
<reference evidence="7" key="1">
    <citation type="submission" date="2022-05" db="EMBL/GenBank/DDBJ databases">
        <title>The Musa troglodytarum L. genome provides insights into the mechanism of non-climacteric behaviour and enrichment of carotenoids.</title>
        <authorList>
            <person name="Wang J."/>
        </authorList>
    </citation>
    <scope>NUCLEOTIDE SEQUENCE</scope>
    <source>
        <tissue evidence="7">Leaf</tissue>
    </source>
</reference>
<dbReference type="GO" id="GO:0005524">
    <property type="term" value="F:ATP binding"/>
    <property type="evidence" value="ECO:0007669"/>
    <property type="project" value="UniProtKB-KW"/>
</dbReference>
<dbReference type="PANTHER" id="PTHR46116:SF41">
    <property type="entry name" value="UBIQUITIN-CONJUGATING ENZYME E2 25-RELATED"/>
    <property type="match status" value="1"/>
</dbReference>
<dbReference type="GO" id="GO:0061631">
    <property type="term" value="F:ubiquitin conjugating enzyme activity"/>
    <property type="evidence" value="ECO:0007669"/>
    <property type="project" value="UniProtKB-EC"/>
</dbReference>
<accession>A0A9E7L8D0</accession>
<organism evidence="7 8">
    <name type="scientific">Musa troglodytarum</name>
    <name type="common">fe'i banana</name>
    <dbReference type="NCBI Taxonomy" id="320322"/>
    <lineage>
        <taxon>Eukaryota</taxon>
        <taxon>Viridiplantae</taxon>
        <taxon>Streptophyta</taxon>
        <taxon>Embryophyta</taxon>
        <taxon>Tracheophyta</taxon>
        <taxon>Spermatophyta</taxon>
        <taxon>Magnoliopsida</taxon>
        <taxon>Liliopsida</taxon>
        <taxon>Zingiberales</taxon>
        <taxon>Musaceae</taxon>
        <taxon>Musa</taxon>
    </lineage>
</organism>
<dbReference type="EMBL" id="CP097511">
    <property type="protein sequence ID" value="URE44316.1"/>
    <property type="molecule type" value="Genomic_DNA"/>
</dbReference>
<dbReference type="Proteomes" id="UP001055439">
    <property type="component" value="Chromosome 9"/>
</dbReference>
<dbReference type="Gene3D" id="3.10.110.10">
    <property type="entry name" value="Ubiquitin Conjugating Enzyme"/>
    <property type="match status" value="1"/>
</dbReference>
<keyword evidence="3" id="KW-0547">Nucleotide-binding</keyword>
<keyword evidence="2" id="KW-0808">Transferase</keyword>
<dbReference type="Pfam" id="PF00179">
    <property type="entry name" value="UQ_con"/>
    <property type="match status" value="1"/>
</dbReference>
<evidence type="ECO:0000256" key="2">
    <source>
        <dbReference type="ARBA" id="ARBA00022679"/>
    </source>
</evidence>
<gene>
    <name evidence="7" type="ORF">MUK42_25007</name>
</gene>
<dbReference type="PROSITE" id="PS50127">
    <property type="entry name" value="UBC_2"/>
    <property type="match status" value="1"/>
</dbReference>
<keyword evidence="5" id="KW-0067">ATP-binding</keyword>
<dbReference type="OrthoDB" id="47801at2759"/>
<dbReference type="PANTHER" id="PTHR46116">
    <property type="entry name" value="(E3-INDEPENDENT) E2 UBIQUITIN-CONJUGATING ENZYME"/>
    <property type="match status" value="1"/>
</dbReference>
<evidence type="ECO:0000256" key="1">
    <source>
        <dbReference type="ARBA" id="ARBA00012486"/>
    </source>
</evidence>
<keyword evidence="8" id="KW-1185">Reference proteome</keyword>
<dbReference type="AlphaFoldDB" id="A0A9E7L8D0"/>
<feature type="domain" description="UBC core" evidence="6">
    <location>
        <begin position="315"/>
        <end position="475"/>
    </location>
</feature>
<evidence type="ECO:0000259" key="6">
    <source>
        <dbReference type="PROSITE" id="PS50127"/>
    </source>
</evidence>
<protein>
    <recommendedName>
        <fullName evidence="1">E2 ubiquitin-conjugating enzyme</fullName>
        <ecNumber evidence="1">2.3.2.23</ecNumber>
    </recommendedName>
</protein>
<keyword evidence="4" id="KW-0833">Ubl conjugation pathway</keyword>
<dbReference type="InterPro" id="IPR016135">
    <property type="entry name" value="UBQ-conjugating_enzyme/RWD"/>
</dbReference>